<sequence length="189" mass="21082">MEFKTEPVKTEPFKADDLSVPGLGSQDVEVVDLVWEDGELPSVSSLQLRAKRARTRSATSPPPSKRKTLNNHDASTSSSSNQSAAPSSRATTSFASPFTNTANTSAITRATPKWPLPNKRTSWLKEIKGVYDVNPTQFYRHIDNWFEDFVTKVRLGRIDDYSNRITLNYGESRCLTGIFHAFPNANLSE</sequence>
<protein>
    <submittedName>
        <fullName evidence="2">Uncharacterized protein</fullName>
    </submittedName>
</protein>
<feature type="region of interest" description="Disordered" evidence="1">
    <location>
        <begin position="44"/>
        <end position="98"/>
    </location>
</feature>
<organism evidence="2 3">
    <name type="scientific">Fusarium duplospermum</name>
    <dbReference type="NCBI Taxonomy" id="1325734"/>
    <lineage>
        <taxon>Eukaryota</taxon>
        <taxon>Fungi</taxon>
        <taxon>Dikarya</taxon>
        <taxon>Ascomycota</taxon>
        <taxon>Pezizomycotina</taxon>
        <taxon>Sordariomycetes</taxon>
        <taxon>Hypocreomycetidae</taxon>
        <taxon>Hypocreales</taxon>
        <taxon>Nectriaceae</taxon>
        <taxon>Fusarium</taxon>
        <taxon>Fusarium solani species complex</taxon>
    </lineage>
</organism>
<evidence type="ECO:0000313" key="2">
    <source>
        <dbReference type="EMBL" id="RSL61919.1"/>
    </source>
</evidence>
<dbReference type="Proteomes" id="UP000288168">
    <property type="component" value="Unassembled WGS sequence"/>
</dbReference>
<feature type="compositionally biased region" description="Basic and acidic residues" evidence="1">
    <location>
        <begin position="1"/>
        <end position="17"/>
    </location>
</feature>
<accession>A0A428Q9G5</accession>
<name>A0A428Q9G5_9HYPO</name>
<proteinExistence type="predicted"/>
<comment type="caution">
    <text evidence="2">The sequence shown here is derived from an EMBL/GenBank/DDBJ whole genome shotgun (WGS) entry which is preliminary data.</text>
</comment>
<feature type="region of interest" description="Disordered" evidence="1">
    <location>
        <begin position="1"/>
        <end position="23"/>
    </location>
</feature>
<dbReference type="OrthoDB" id="5106835at2759"/>
<feature type="compositionally biased region" description="Low complexity" evidence="1">
    <location>
        <begin position="74"/>
        <end position="90"/>
    </location>
</feature>
<reference evidence="2 3" key="1">
    <citation type="submission" date="2017-06" db="EMBL/GenBank/DDBJ databases">
        <title>Comparative genomic analysis of Ambrosia Fusariam Clade fungi.</title>
        <authorList>
            <person name="Stajich J.E."/>
            <person name="Carrillo J."/>
            <person name="Kijimoto T."/>
            <person name="Eskalen A."/>
            <person name="O'Donnell K."/>
            <person name="Kasson M."/>
        </authorList>
    </citation>
    <scope>NUCLEOTIDE SEQUENCE [LARGE SCALE GENOMIC DNA]</scope>
    <source>
        <strain evidence="2 3">NRRL62584</strain>
    </source>
</reference>
<dbReference type="AlphaFoldDB" id="A0A428Q9G5"/>
<evidence type="ECO:0000256" key="1">
    <source>
        <dbReference type="SAM" id="MobiDB-lite"/>
    </source>
</evidence>
<keyword evidence="3" id="KW-1185">Reference proteome</keyword>
<evidence type="ECO:0000313" key="3">
    <source>
        <dbReference type="Proteomes" id="UP000288168"/>
    </source>
</evidence>
<dbReference type="EMBL" id="NKCI01000048">
    <property type="protein sequence ID" value="RSL61919.1"/>
    <property type="molecule type" value="Genomic_DNA"/>
</dbReference>
<gene>
    <name evidence="2" type="ORF">CEP54_006013</name>
</gene>